<keyword evidence="5" id="KW-1185">Reference proteome</keyword>
<evidence type="ECO:0000256" key="3">
    <source>
        <dbReference type="ARBA" id="ARBA00023002"/>
    </source>
</evidence>
<dbReference type="InterPro" id="IPR036291">
    <property type="entry name" value="NAD(P)-bd_dom_sf"/>
</dbReference>
<dbReference type="FunFam" id="3.40.50.720:FF:000084">
    <property type="entry name" value="Short-chain dehydrogenase reductase"/>
    <property type="match status" value="1"/>
</dbReference>
<dbReference type="InterPro" id="IPR002347">
    <property type="entry name" value="SDR_fam"/>
</dbReference>
<dbReference type="PANTHER" id="PTHR43639">
    <property type="entry name" value="OXIDOREDUCTASE, SHORT-CHAIN DEHYDROGENASE/REDUCTASE FAMILY (AFU_ORTHOLOGUE AFUA_5G02870)"/>
    <property type="match status" value="1"/>
</dbReference>
<keyword evidence="2" id="KW-0521">NADP</keyword>
<dbReference type="GO" id="GO:0016491">
    <property type="term" value="F:oxidoreductase activity"/>
    <property type="evidence" value="ECO:0007669"/>
    <property type="project" value="UniProtKB-KW"/>
</dbReference>
<dbReference type="PANTHER" id="PTHR43639:SF1">
    <property type="entry name" value="SHORT-CHAIN DEHYDROGENASE_REDUCTASE FAMILY PROTEIN"/>
    <property type="match status" value="1"/>
</dbReference>
<keyword evidence="3" id="KW-0560">Oxidoreductase</keyword>
<reference evidence="4 5" key="1">
    <citation type="journal article" date="2016" name="Genome Biol. Evol.">
        <title>Divergent and convergent evolution of fungal pathogenicity.</title>
        <authorList>
            <person name="Shang Y."/>
            <person name="Xiao G."/>
            <person name="Zheng P."/>
            <person name="Cen K."/>
            <person name="Zhan S."/>
            <person name="Wang C."/>
        </authorList>
    </citation>
    <scope>NUCLEOTIDE SEQUENCE [LARGE SCALE GENOMIC DNA]</scope>
    <source>
        <strain evidence="4 5">RCEF 264</strain>
    </source>
</reference>
<dbReference type="Pfam" id="PF13561">
    <property type="entry name" value="adh_short_C2"/>
    <property type="match status" value="1"/>
</dbReference>
<proteinExistence type="inferred from homology"/>
<accession>A0A162MRJ5</accession>
<sequence length="255" mass="26774">MSAKSFQGKLAIVTGAGKSNGVGFATAKLLAERGADVVIHYNSSKDAALKNVAVLEALGVRSVAVQADAASVTFGKDIVDATLAAFPGRTIDVLVNNAAMISARPELASFSADDFNNMFNVNVRSIFLLIQAAEKHFTAPGARIINISSVVARIGMAPANFYGGSKAALHAMSRGWSEYFAPRGITVNVALLGPIETDLAFPEGNPYLQRFRVDQHIKRNGTTAECAEAILFFASAGSSFVTGQILNVDGGLTYA</sequence>
<dbReference type="CDD" id="cd05233">
    <property type="entry name" value="SDR_c"/>
    <property type="match status" value="1"/>
</dbReference>
<dbReference type="SUPFAM" id="SSF51735">
    <property type="entry name" value="NAD(P)-binding Rossmann-fold domains"/>
    <property type="match status" value="1"/>
</dbReference>
<dbReference type="OrthoDB" id="47007at2759"/>
<comment type="caution">
    <text evidence="4">The sequence shown here is derived from an EMBL/GenBank/DDBJ whole genome shotgun (WGS) entry which is preliminary data.</text>
</comment>
<dbReference type="Proteomes" id="UP000076874">
    <property type="component" value="Unassembled WGS sequence"/>
</dbReference>
<evidence type="ECO:0000256" key="2">
    <source>
        <dbReference type="ARBA" id="ARBA00022857"/>
    </source>
</evidence>
<name>A0A162MRJ5_9HYPO</name>
<dbReference type="STRING" id="1081102.A0A162MRJ5"/>
<dbReference type="EMBL" id="AZHD01000003">
    <property type="protein sequence ID" value="OAA65790.1"/>
    <property type="molecule type" value="Genomic_DNA"/>
</dbReference>
<evidence type="ECO:0000313" key="4">
    <source>
        <dbReference type="EMBL" id="OAA65790.1"/>
    </source>
</evidence>
<gene>
    <name evidence="4" type="ORF">SPI_02577</name>
</gene>
<dbReference type="InterPro" id="IPR020904">
    <property type="entry name" value="Sc_DH/Rdtase_CS"/>
</dbReference>
<dbReference type="PRINTS" id="PR00080">
    <property type="entry name" value="SDRFAMILY"/>
</dbReference>
<protein>
    <submittedName>
        <fullName evidence="4">NAD(P)-binding domain protein</fullName>
    </submittedName>
</protein>
<dbReference type="AlphaFoldDB" id="A0A162MRJ5"/>
<evidence type="ECO:0000313" key="5">
    <source>
        <dbReference type="Proteomes" id="UP000076874"/>
    </source>
</evidence>
<comment type="similarity">
    <text evidence="1">Belongs to the short-chain dehydrogenases/reductases (SDR) family.</text>
</comment>
<dbReference type="PRINTS" id="PR00081">
    <property type="entry name" value="GDHRDH"/>
</dbReference>
<dbReference type="PROSITE" id="PS00061">
    <property type="entry name" value="ADH_SHORT"/>
    <property type="match status" value="1"/>
</dbReference>
<evidence type="ECO:0000256" key="1">
    <source>
        <dbReference type="ARBA" id="ARBA00006484"/>
    </source>
</evidence>
<dbReference type="Gene3D" id="3.40.50.720">
    <property type="entry name" value="NAD(P)-binding Rossmann-like Domain"/>
    <property type="match status" value="1"/>
</dbReference>
<organism evidence="4 5">
    <name type="scientific">Niveomyces insectorum RCEF 264</name>
    <dbReference type="NCBI Taxonomy" id="1081102"/>
    <lineage>
        <taxon>Eukaryota</taxon>
        <taxon>Fungi</taxon>
        <taxon>Dikarya</taxon>
        <taxon>Ascomycota</taxon>
        <taxon>Pezizomycotina</taxon>
        <taxon>Sordariomycetes</taxon>
        <taxon>Hypocreomycetidae</taxon>
        <taxon>Hypocreales</taxon>
        <taxon>Cordycipitaceae</taxon>
        <taxon>Niveomyces</taxon>
    </lineage>
</organism>